<sequence length="118" mass="13128">MALMVTYFPSRFRSPPDPPQWSLCKSRPFKALTLTVPPKPPEPPDVPFFLAPPLQTLESSVNPVAFLPRCSSPVPVDFSTVSLFSSSHSLSLQKPPFSLSQAFNRYCLCFFLEQVLPG</sequence>
<dbReference type="RefSeq" id="XP_018478901.1">
    <property type="nucleotide sequence ID" value="XM_018623399.2"/>
</dbReference>
<name>A0A6J0N4B0_RAPSA</name>
<accession>A0A6J0N4B0</accession>
<gene>
    <name evidence="2" type="primary">LOC108849796</name>
</gene>
<dbReference type="KEGG" id="rsz:108849796"/>
<organism evidence="1 2">
    <name type="scientific">Raphanus sativus</name>
    <name type="common">Radish</name>
    <name type="synonym">Raphanus raphanistrum var. sativus</name>
    <dbReference type="NCBI Taxonomy" id="3726"/>
    <lineage>
        <taxon>Eukaryota</taxon>
        <taxon>Viridiplantae</taxon>
        <taxon>Streptophyta</taxon>
        <taxon>Embryophyta</taxon>
        <taxon>Tracheophyta</taxon>
        <taxon>Spermatophyta</taxon>
        <taxon>Magnoliopsida</taxon>
        <taxon>eudicotyledons</taxon>
        <taxon>Gunneridae</taxon>
        <taxon>Pentapetalae</taxon>
        <taxon>rosids</taxon>
        <taxon>malvids</taxon>
        <taxon>Brassicales</taxon>
        <taxon>Brassicaceae</taxon>
        <taxon>Brassiceae</taxon>
        <taxon>Raphanus</taxon>
    </lineage>
</organism>
<evidence type="ECO:0000313" key="1">
    <source>
        <dbReference type="Proteomes" id="UP000504610"/>
    </source>
</evidence>
<evidence type="ECO:0000313" key="2">
    <source>
        <dbReference type="RefSeq" id="XP_018478901.1"/>
    </source>
</evidence>
<dbReference type="Proteomes" id="UP000504610">
    <property type="component" value="Chromosome 4"/>
</dbReference>
<reference evidence="2" key="2">
    <citation type="submission" date="2025-08" db="UniProtKB">
        <authorList>
            <consortium name="RefSeq"/>
        </authorList>
    </citation>
    <scope>IDENTIFICATION</scope>
    <source>
        <tissue evidence="2">Leaf</tissue>
    </source>
</reference>
<dbReference type="AlphaFoldDB" id="A0A6J0N4B0"/>
<protein>
    <submittedName>
        <fullName evidence="2">Uncharacterized protein LOC108849796 isoform X1</fullName>
    </submittedName>
</protein>
<keyword evidence="1" id="KW-1185">Reference proteome</keyword>
<reference evidence="1" key="1">
    <citation type="journal article" date="2019" name="Database">
        <title>The radish genome database (RadishGD): an integrated information resource for radish genomics.</title>
        <authorList>
            <person name="Yu H.J."/>
            <person name="Baek S."/>
            <person name="Lee Y.J."/>
            <person name="Cho A."/>
            <person name="Mun J.H."/>
        </authorList>
    </citation>
    <scope>NUCLEOTIDE SEQUENCE [LARGE SCALE GENOMIC DNA]</scope>
    <source>
        <strain evidence="1">cv. WK10039</strain>
    </source>
</reference>
<proteinExistence type="predicted"/>
<dbReference type="GeneID" id="108849796"/>